<dbReference type="EMBL" id="FOJI01000001">
    <property type="protein sequence ID" value="SEV85308.1"/>
    <property type="molecule type" value="Genomic_DNA"/>
</dbReference>
<feature type="domain" description="DUF5710" evidence="1">
    <location>
        <begin position="1"/>
        <end position="43"/>
    </location>
</feature>
<dbReference type="STRING" id="99656.SAMN05421659_101348"/>
<proteinExistence type="predicted"/>
<accession>A0A1I0MB08</accession>
<evidence type="ECO:0000313" key="2">
    <source>
        <dbReference type="EMBL" id="SEV85308.1"/>
    </source>
</evidence>
<sequence length="214" mass="25336">MLYLDVPYHEKDEVKSLGAWWDSSKKKWYVKDGKDYFKFSKWILKDYEEAYILCDHFYIIVGSRQCYKCKKQTDVIAFGVEKYCTLIDGKVYDEEQNYEWSDGDIHITSMITPINKELQDYLSQKYNYHLGYSYTVKVSYTANHCSNCKALQGHFFLYEEVDSPFFIDSIESVKALKLYKVRLEHDIVVDADICWGSEDGLIKKYAEIQELLIK</sequence>
<dbReference type="Pfam" id="PF18974">
    <property type="entry name" value="DUF5710"/>
    <property type="match status" value="1"/>
</dbReference>
<protein>
    <recommendedName>
        <fullName evidence="1">DUF5710 domain-containing protein</fullName>
    </recommendedName>
</protein>
<name>A0A1I0MB08_9FIRM</name>
<dbReference type="RefSeq" id="WP_092449929.1">
    <property type="nucleotide sequence ID" value="NZ_FOJI01000001.1"/>
</dbReference>
<reference evidence="2 3" key="1">
    <citation type="submission" date="2016-10" db="EMBL/GenBank/DDBJ databases">
        <authorList>
            <person name="de Groot N.N."/>
        </authorList>
    </citation>
    <scope>NUCLEOTIDE SEQUENCE [LARGE SCALE GENOMIC DNA]</scope>
    <source>
        <strain evidence="2 3">DSM 9179</strain>
    </source>
</reference>
<keyword evidence="3" id="KW-1185">Reference proteome</keyword>
<gene>
    <name evidence="2" type="ORF">SAMN05421659_101348</name>
</gene>
<evidence type="ECO:0000313" key="3">
    <source>
        <dbReference type="Proteomes" id="UP000199701"/>
    </source>
</evidence>
<dbReference type="OrthoDB" id="9792687at2"/>
<dbReference type="Proteomes" id="UP000199701">
    <property type="component" value="Unassembled WGS sequence"/>
</dbReference>
<evidence type="ECO:0000259" key="1">
    <source>
        <dbReference type="Pfam" id="PF18974"/>
    </source>
</evidence>
<dbReference type="AlphaFoldDB" id="A0A1I0MB08"/>
<organism evidence="2 3">
    <name type="scientific">[Clostridium] fimetarium</name>
    <dbReference type="NCBI Taxonomy" id="99656"/>
    <lineage>
        <taxon>Bacteria</taxon>
        <taxon>Bacillati</taxon>
        <taxon>Bacillota</taxon>
        <taxon>Clostridia</taxon>
        <taxon>Lachnospirales</taxon>
        <taxon>Lachnospiraceae</taxon>
    </lineage>
</organism>
<dbReference type="InterPro" id="IPR043764">
    <property type="entry name" value="DUF5710"/>
</dbReference>